<comment type="similarity">
    <text evidence="1">Belongs to the transferase hexapeptide repeat family.</text>
</comment>
<sequence length="192" mass="21063">MSKDLLKRLETMEFISHKDAIFTEINAILEETLKLTNELNLGYKAPEEVREILAKITDSEIDNSVQVLTPFNTDFGRNIKIGKDVFINKSCMFVDLGGITLEDNVLVGPEVKILSVNHPIEPQNRRGVIIKSVKIKRNAWIGAGAIICPGVTVGENSVIGAGSVVTKDVPDNCVYAGVPAKFIKNIEVESEI</sequence>
<dbReference type="SUPFAM" id="SSF51161">
    <property type="entry name" value="Trimeric LpxA-like enzymes"/>
    <property type="match status" value="1"/>
</dbReference>
<organism evidence="4 5">
    <name type="scientific">Clostridium disporicum</name>
    <dbReference type="NCBI Taxonomy" id="84024"/>
    <lineage>
        <taxon>Bacteria</taxon>
        <taxon>Bacillati</taxon>
        <taxon>Bacillota</taxon>
        <taxon>Clostridia</taxon>
        <taxon>Eubacteriales</taxon>
        <taxon>Clostridiaceae</taxon>
        <taxon>Clostridium</taxon>
    </lineage>
</organism>
<evidence type="ECO:0000256" key="1">
    <source>
        <dbReference type="ARBA" id="ARBA00007274"/>
    </source>
</evidence>
<evidence type="ECO:0000256" key="3">
    <source>
        <dbReference type="ARBA" id="ARBA00022737"/>
    </source>
</evidence>
<dbReference type="AlphaFoldDB" id="A0A174IAH8"/>
<keyword evidence="2 4" id="KW-0808">Transferase</keyword>
<dbReference type="InterPro" id="IPR051159">
    <property type="entry name" value="Hexapeptide_acetyltransf"/>
</dbReference>
<dbReference type="Proteomes" id="UP000095594">
    <property type="component" value="Unassembled WGS sequence"/>
</dbReference>
<gene>
    <name evidence="4" type="ORF">ERS852471_02395</name>
</gene>
<dbReference type="InterPro" id="IPR011004">
    <property type="entry name" value="Trimer_LpxA-like_sf"/>
</dbReference>
<dbReference type="Gene3D" id="2.160.10.10">
    <property type="entry name" value="Hexapeptide repeat proteins"/>
    <property type="match status" value="1"/>
</dbReference>
<name>A0A174IAH8_9CLOT</name>
<dbReference type="InterPro" id="IPR001451">
    <property type="entry name" value="Hexapep"/>
</dbReference>
<dbReference type="PANTHER" id="PTHR23416:SF23">
    <property type="entry name" value="ACETYLTRANSFERASE C18B11.09C-RELATED"/>
    <property type="match status" value="1"/>
</dbReference>
<dbReference type="Pfam" id="PF00132">
    <property type="entry name" value="Hexapep"/>
    <property type="match status" value="1"/>
</dbReference>
<dbReference type="InterPro" id="IPR018357">
    <property type="entry name" value="Hexapep_transf_CS"/>
</dbReference>
<keyword evidence="3" id="KW-0677">Repeat</keyword>
<dbReference type="PANTHER" id="PTHR23416">
    <property type="entry name" value="SIALIC ACID SYNTHASE-RELATED"/>
    <property type="match status" value="1"/>
</dbReference>
<reference evidence="4 5" key="1">
    <citation type="submission" date="2015-09" db="EMBL/GenBank/DDBJ databases">
        <authorList>
            <consortium name="Pathogen Informatics"/>
        </authorList>
    </citation>
    <scope>NUCLEOTIDE SEQUENCE [LARGE SCALE GENOMIC DNA]</scope>
    <source>
        <strain evidence="4 5">2789STDY5834856</strain>
    </source>
</reference>
<dbReference type="EMBL" id="CYZX01000017">
    <property type="protein sequence ID" value="CUO82627.1"/>
    <property type="molecule type" value="Genomic_DNA"/>
</dbReference>
<dbReference type="Pfam" id="PF14602">
    <property type="entry name" value="Hexapep_2"/>
    <property type="match status" value="1"/>
</dbReference>
<dbReference type="GO" id="GO:0008925">
    <property type="term" value="F:maltose O-acetyltransferase activity"/>
    <property type="evidence" value="ECO:0007669"/>
    <property type="project" value="UniProtKB-EC"/>
</dbReference>
<evidence type="ECO:0000256" key="2">
    <source>
        <dbReference type="ARBA" id="ARBA00022679"/>
    </source>
</evidence>
<evidence type="ECO:0000313" key="4">
    <source>
        <dbReference type="EMBL" id="CUO82627.1"/>
    </source>
</evidence>
<proteinExistence type="inferred from homology"/>
<dbReference type="OrthoDB" id="9801697at2"/>
<dbReference type="EC" id="2.3.1.-" evidence="4"/>
<dbReference type="CDD" id="cd03357">
    <property type="entry name" value="LbH_MAT_GAT"/>
    <property type="match status" value="1"/>
</dbReference>
<dbReference type="PROSITE" id="PS00101">
    <property type="entry name" value="HEXAPEP_TRANSFERASES"/>
    <property type="match status" value="1"/>
</dbReference>
<evidence type="ECO:0000313" key="5">
    <source>
        <dbReference type="Proteomes" id="UP000095594"/>
    </source>
</evidence>
<accession>A0A174IAH8</accession>
<dbReference type="RefSeq" id="WP_084759026.1">
    <property type="nucleotide sequence ID" value="NZ_CABIXQ010000017.1"/>
</dbReference>
<protein>
    <submittedName>
        <fullName evidence="4">Maltose O-acetyltransferase</fullName>
        <ecNumber evidence="4">2.3.1.-</ecNumber>
        <ecNumber evidence="4">2.3.1.79</ecNumber>
    </submittedName>
</protein>
<dbReference type="EC" id="2.3.1.79" evidence="4"/>
<keyword evidence="4" id="KW-0012">Acyltransferase</keyword>